<sequence>MISVAIKVETTCDTCRMPMPVNTLAREVGCQSCGRPTALGAALWQALLRGPVYDGPRMLRNEGRRSLTGKLSAAYTRLGPCCHGCEKEIPAASIQEVREQAMFRCDRCAKQTWVRTVPAEFAGALPNITHIAGEDPDPLTLAPALVAETATFPCPQCGSPVPFDGVNRACTCRFCNASVHVPDDFVYRGRRKVAARWFLCFHPLVADGAPAAMAVVAGLFDWEEPPDVAVDAADNLYCAARQSHQVTVGYETTKKTDDVIWSVDRSLNIRWLHRNRSKAVRLVLSPKGTLLVTGWGWSSRPWLSVETGAPVGGAPEIDMNLLDCHDMACDHDGSLMILKGDRLRRITPEGAEMPVWPGGAQRGDTHASSPRSFPDCPVEMSTADMRVCCGPDGSIYLMNQHELARFEATGRKIYGVTLSFDPPGSKYRTLGADVHGNAYVLRSRQLVQISSTGEQTVVLESKIGALPEARMSIAVCRDGSIWLFGAKGRAWKFAPGGTLLFASEKELRADRVAANELSQQTRSAPQGLRMGQEQVASDAMSGSYEELFMAERIRERRLKGVAFGLTVLFIVVLVAYRAFD</sequence>
<dbReference type="Proteomes" id="UP000075260">
    <property type="component" value="Unassembled WGS sequence"/>
</dbReference>
<dbReference type="RefSeq" id="WP_061606029.1">
    <property type="nucleotide sequence ID" value="NZ_JEMA01000226.1"/>
</dbReference>
<feature type="region of interest" description="Disordered" evidence="1">
    <location>
        <begin position="351"/>
        <end position="372"/>
    </location>
</feature>
<dbReference type="AlphaFoldDB" id="A0A150QY92"/>
<evidence type="ECO:0000313" key="4">
    <source>
        <dbReference type="Proteomes" id="UP000075260"/>
    </source>
</evidence>
<protein>
    <submittedName>
        <fullName evidence="3">Uncharacterized protein</fullName>
    </submittedName>
</protein>
<evidence type="ECO:0000256" key="1">
    <source>
        <dbReference type="SAM" id="MobiDB-lite"/>
    </source>
</evidence>
<reference evidence="3 4" key="1">
    <citation type="submission" date="2014-02" db="EMBL/GenBank/DDBJ databases">
        <title>The small core and large imbalanced accessory genome model reveals a collaborative survival strategy of Sorangium cellulosum strains in nature.</title>
        <authorList>
            <person name="Han K."/>
            <person name="Peng R."/>
            <person name="Blom J."/>
            <person name="Li Y.-Z."/>
        </authorList>
    </citation>
    <scope>NUCLEOTIDE SEQUENCE [LARGE SCALE GENOMIC DNA]</scope>
    <source>
        <strain evidence="3 4">So0008-312</strain>
    </source>
</reference>
<dbReference type="OrthoDB" id="5469096at2"/>
<keyword evidence="2" id="KW-0812">Transmembrane</keyword>
<name>A0A150QY92_SORCE</name>
<feature type="transmembrane region" description="Helical" evidence="2">
    <location>
        <begin position="561"/>
        <end position="579"/>
    </location>
</feature>
<dbReference type="Gene3D" id="2.120.10.30">
    <property type="entry name" value="TolB, C-terminal domain"/>
    <property type="match status" value="1"/>
</dbReference>
<comment type="caution">
    <text evidence="3">The sequence shown here is derived from an EMBL/GenBank/DDBJ whole genome shotgun (WGS) entry which is preliminary data.</text>
</comment>
<keyword evidence="2" id="KW-0472">Membrane</keyword>
<evidence type="ECO:0000313" key="3">
    <source>
        <dbReference type="EMBL" id="KYF72933.1"/>
    </source>
</evidence>
<gene>
    <name evidence="3" type="ORF">BE15_17275</name>
</gene>
<dbReference type="SUPFAM" id="SSF63829">
    <property type="entry name" value="Calcium-dependent phosphotriesterase"/>
    <property type="match status" value="1"/>
</dbReference>
<dbReference type="EMBL" id="JEMA01000226">
    <property type="protein sequence ID" value="KYF72933.1"/>
    <property type="molecule type" value="Genomic_DNA"/>
</dbReference>
<accession>A0A150QY92</accession>
<keyword evidence="2" id="KW-1133">Transmembrane helix</keyword>
<proteinExistence type="predicted"/>
<dbReference type="InterPro" id="IPR011042">
    <property type="entry name" value="6-blade_b-propeller_TolB-like"/>
</dbReference>
<evidence type="ECO:0000256" key="2">
    <source>
        <dbReference type="SAM" id="Phobius"/>
    </source>
</evidence>
<organism evidence="3 4">
    <name type="scientific">Sorangium cellulosum</name>
    <name type="common">Polyangium cellulosum</name>
    <dbReference type="NCBI Taxonomy" id="56"/>
    <lineage>
        <taxon>Bacteria</taxon>
        <taxon>Pseudomonadati</taxon>
        <taxon>Myxococcota</taxon>
        <taxon>Polyangia</taxon>
        <taxon>Polyangiales</taxon>
        <taxon>Polyangiaceae</taxon>
        <taxon>Sorangium</taxon>
    </lineage>
</organism>